<protein>
    <submittedName>
        <fullName evidence="2">Toll/interleukin-1 receptor domain-containing protein</fullName>
    </submittedName>
</protein>
<dbReference type="Proteomes" id="UP001597263">
    <property type="component" value="Unassembled WGS sequence"/>
</dbReference>
<dbReference type="SUPFAM" id="SSF52200">
    <property type="entry name" value="Toll/Interleukin receptor TIR domain"/>
    <property type="match status" value="1"/>
</dbReference>
<organism evidence="2 3">
    <name type="scientific">Pseudochrobactrum kiredjianiae</name>
    <dbReference type="NCBI Taxonomy" id="386305"/>
    <lineage>
        <taxon>Bacteria</taxon>
        <taxon>Pseudomonadati</taxon>
        <taxon>Pseudomonadota</taxon>
        <taxon>Alphaproteobacteria</taxon>
        <taxon>Hyphomicrobiales</taxon>
        <taxon>Brucellaceae</taxon>
        <taxon>Pseudochrobactrum</taxon>
    </lineage>
</organism>
<dbReference type="InterPro" id="IPR035897">
    <property type="entry name" value="Toll_tir_struct_dom_sf"/>
</dbReference>
<dbReference type="Gene3D" id="3.40.50.10140">
    <property type="entry name" value="Toll/interleukin-1 receptor homology (TIR) domain"/>
    <property type="match status" value="1"/>
</dbReference>
<dbReference type="PROSITE" id="PS50104">
    <property type="entry name" value="TIR"/>
    <property type="match status" value="1"/>
</dbReference>
<comment type="caution">
    <text evidence="2">The sequence shown here is derived from an EMBL/GenBank/DDBJ whole genome shotgun (WGS) entry which is preliminary data.</text>
</comment>
<dbReference type="Pfam" id="PF13676">
    <property type="entry name" value="TIR_2"/>
    <property type="match status" value="1"/>
</dbReference>
<keyword evidence="3" id="KW-1185">Reference proteome</keyword>
<feature type="domain" description="TIR" evidence="1">
    <location>
        <begin position="2"/>
        <end position="134"/>
    </location>
</feature>
<dbReference type="RefSeq" id="WP_289385375.1">
    <property type="nucleotide sequence ID" value="NZ_JAUCBM010000001.1"/>
</dbReference>
<dbReference type="EMBL" id="JBHTMA010000040">
    <property type="protein sequence ID" value="MFD1228662.1"/>
    <property type="molecule type" value="Genomic_DNA"/>
</dbReference>
<dbReference type="InterPro" id="IPR000157">
    <property type="entry name" value="TIR_dom"/>
</dbReference>
<accession>A0ABW3V7S2</accession>
<proteinExistence type="predicted"/>
<evidence type="ECO:0000313" key="2">
    <source>
        <dbReference type="EMBL" id="MFD1228662.1"/>
    </source>
</evidence>
<sequence length="256" mass="28291">MKKTTIFLSHITEEKELANIFKQQIEKTFLGMVEVFVSSDSDTIKIGQNWLDRITEGLRSCAAMILLCSPNSISRPWINFEAGAGWARDIPIAPLCHSGLRPVDLPLPISLLQGIEANDPLQVTQIFELIARQLGSQVPSIDANSLVQSVLTFEAPYIIRLRLGKMAHELIAIGAFLVQEIIIHEPNQVIAVSNVYERDFIPIKTVLDQLQNESAIQYSFKATQFTLGDSGGGTAGTITISCNNNLHELLKNLISH</sequence>
<gene>
    <name evidence="2" type="ORF">ACFQ35_16080</name>
</gene>
<name>A0ABW3V7S2_9HYPH</name>
<evidence type="ECO:0000259" key="1">
    <source>
        <dbReference type="PROSITE" id="PS50104"/>
    </source>
</evidence>
<reference evidence="3" key="1">
    <citation type="journal article" date="2019" name="Int. J. Syst. Evol. Microbiol.">
        <title>The Global Catalogue of Microorganisms (GCM) 10K type strain sequencing project: providing services to taxonomists for standard genome sequencing and annotation.</title>
        <authorList>
            <consortium name="The Broad Institute Genomics Platform"/>
            <consortium name="The Broad Institute Genome Sequencing Center for Infectious Disease"/>
            <person name="Wu L."/>
            <person name="Ma J."/>
        </authorList>
    </citation>
    <scope>NUCLEOTIDE SEQUENCE [LARGE SCALE GENOMIC DNA]</scope>
    <source>
        <strain evidence="3">CCUG 49584</strain>
    </source>
</reference>
<evidence type="ECO:0000313" key="3">
    <source>
        <dbReference type="Proteomes" id="UP001597263"/>
    </source>
</evidence>
<keyword evidence="2" id="KW-0675">Receptor</keyword>